<dbReference type="GO" id="GO:0005783">
    <property type="term" value="C:endoplasmic reticulum"/>
    <property type="evidence" value="ECO:0007669"/>
    <property type="project" value="UniProtKB-SubCell"/>
</dbReference>
<evidence type="ECO:0000313" key="8">
    <source>
        <dbReference type="EMBL" id="RNJ51943.1"/>
    </source>
</evidence>
<evidence type="ECO:0000313" key="9">
    <source>
        <dbReference type="Proteomes" id="UP000267145"/>
    </source>
</evidence>
<dbReference type="RefSeq" id="XP_028490101.1">
    <property type="nucleotide sequence ID" value="XM_028639527.1"/>
</dbReference>
<dbReference type="GO" id="GO:0005739">
    <property type="term" value="C:mitochondrion"/>
    <property type="evidence" value="ECO:0007669"/>
    <property type="project" value="UniProtKB-SubCell"/>
</dbReference>
<comment type="caution">
    <text evidence="8">The sequence shown here is derived from an EMBL/GenBank/DDBJ whole genome shotgun (WGS) entry which is preliminary data.</text>
</comment>
<reference evidence="8 9" key="1">
    <citation type="submission" date="2018-10" db="EMBL/GenBank/DDBJ databases">
        <title>Genome sequence of Verticillium nonalfalfae VnAa140.</title>
        <authorList>
            <person name="Stajich J.E."/>
            <person name="Kasson M.T."/>
        </authorList>
    </citation>
    <scope>NUCLEOTIDE SEQUENCE [LARGE SCALE GENOMIC DNA]</scope>
    <source>
        <strain evidence="8 9">VnAa140</strain>
    </source>
</reference>
<dbReference type="InterPro" id="IPR002182">
    <property type="entry name" value="NB-ARC"/>
</dbReference>
<evidence type="ECO:0000256" key="3">
    <source>
        <dbReference type="ARBA" id="ARBA00004370"/>
    </source>
</evidence>
<dbReference type="EMBL" id="RBVV01000326">
    <property type="protein sequence ID" value="RNJ51943.1"/>
    <property type="molecule type" value="Genomic_DNA"/>
</dbReference>
<keyword evidence="9" id="KW-1185">Reference proteome</keyword>
<protein>
    <recommendedName>
        <fullName evidence="7">NB-ARC domain-containing protein</fullName>
    </recommendedName>
</protein>
<dbReference type="Proteomes" id="UP000267145">
    <property type="component" value="Unassembled WGS sequence"/>
</dbReference>
<dbReference type="AlphaFoldDB" id="A0A3M9XUI2"/>
<dbReference type="Pfam" id="PF00931">
    <property type="entry name" value="NB-ARC"/>
    <property type="match status" value="1"/>
</dbReference>
<dbReference type="GO" id="GO:0016020">
    <property type="term" value="C:membrane"/>
    <property type="evidence" value="ECO:0007669"/>
    <property type="project" value="UniProtKB-SubCell"/>
</dbReference>
<dbReference type="SUPFAM" id="SSF52540">
    <property type="entry name" value="P-loop containing nucleoside triphosphate hydrolases"/>
    <property type="match status" value="1"/>
</dbReference>
<keyword evidence="6" id="KW-0472">Membrane</keyword>
<proteinExistence type="predicted"/>
<dbReference type="GeneID" id="39609059"/>
<dbReference type="PANTHER" id="PTHR48182:SF2">
    <property type="entry name" value="PROTEIN SERAC1"/>
    <property type="match status" value="1"/>
</dbReference>
<evidence type="ECO:0000259" key="7">
    <source>
        <dbReference type="Pfam" id="PF00931"/>
    </source>
</evidence>
<dbReference type="InterPro" id="IPR027417">
    <property type="entry name" value="P-loop_NTPase"/>
</dbReference>
<dbReference type="Gene3D" id="3.40.50.300">
    <property type="entry name" value="P-loop containing nucleotide triphosphate hydrolases"/>
    <property type="match status" value="1"/>
</dbReference>
<evidence type="ECO:0000256" key="4">
    <source>
        <dbReference type="ARBA" id="ARBA00022824"/>
    </source>
</evidence>
<evidence type="ECO:0000256" key="2">
    <source>
        <dbReference type="ARBA" id="ARBA00004240"/>
    </source>
</evidence>
<dbReference type="SUPFAM" id="SSF53474">
    <property type="entry name" value="alpha/beta-Hydrolases"/>
    <property type="match status" value="1"/>
</dbReference>
<keyword evidence="5" id="KW-0496">Mitochondrion</keyword>
<accession>A0A3M9XUI2</accession>
<evidence type="ECO:0000256" key="5">
    <source>
        <dbReference type="ARBA" id="ARBA00023128"/>
    </source>
</evidence>
<keyword evidence="4" id="KW-0256">Endoplasmic reticulum</keyword>
<dbReference type="PANTHER" id="PTHR48182">
    <property type="entry name" value="PROTEIN SERAC1"/>
    <property type="match status" value="1"/>
</dbReference>
<name>A0A3M9XUI2_9PEZI</name>
<sequence length="339" mass="38200">MAKVHRIGFTRLDPTVGKEGRHTSNIIFVHGLRGHPLRTWGDDVDNTSADNASSSLRATFRKRWGKTRHGASEDTSDTRDAAQRHPFWPRDLLADDLPNARIWTVSQYGRDFAIKFERKLDDQEPIIFVAHSLGGIIVKDIISDFSSSLGLPDEKIEIIDADYRQMVKCTGPCFLVPFPENKRFVGRIKTLQRLGKMLFDDEIQKAAIVGLSGVGKTQVALQVAYWVKETKQDWSILWILALSMAGFEQACAEIARDLGLEGPSRDDPKELVRRYLYSAQSGRWLLIVDNADDIDLLLGTSNSIGIHSYLPRNTHGRILFTTRSTDVARAIVDDDFIHI</sequence>
<evidence type="ECO:0000256" key="1">
    <source>
        <dbReference type="ARBA" id="ARBA00004173"/>
    </source>
</evidence>
<organism evidence="8 9">
    <name type="scientific">Verticillium nonalfalfae</name>
    <dbReference type="NCBI Taxonomy" id="1051616"/>
    <lineage>
        <taxon>Eukaryota</taxon>
        <taxon>Fungi</taxon>
        <taxon>Dikarya</taxon>
        <taxon>Ascomycota</taxon>
        <taxon>Pezizomycotina</taxon>
        <taxon>Sordariomycetes</taxon>
        <taxon>Hypocreomycetidae</taxon>
        <taxon>Glomerellales</taxon>
        <taxon>Plectosphaerellaceae</taxon>
        <taxon>Verticillium</taxon>
    </lineage>
</organism>
<dbReference type="InterPro" id="IPR052374">
    <property type="entry name" value="SERAC1"/>
</dbReference>
<evidence type="ECO:0000256" key="6">
    <source>
        <dbReference type="ARBA" id="ARBA00023136"/>
    </source>
</evidence>
<dbReference type="GO" id="GO:0043531">
    <property type="term" value="F:ADP binding"/>
    <property type="evidence" value="ECO:0007669"/>
    <property type="project" value="InterPro"/>
</dbReference>
<gene>
    <name evidence="8" type="ORF">D7B24_005370</name>
</gene>
<dbReference type="InterPro" id="IPR029058">
    <property type="entry name" value="AB_hydrolase_fold"/>
</dbReference>
<comment type="subcellular location">
    <subcellularLocation>
        <location evidence="2">Endoplasmic reticulum</location>
    </subcellularLocation>
    <subcellularLocation>
        <location evidence="3">Membrane</location>
    </subcellularLocation>
    <subcellularLocation>
        <location evidence="1">Mitochondrion</location>
    </subcellularLocation>
</comment>
<feature type="domain" description="NB-ARC" evidence="7">
    <location>
        <begin position="190"/>
        <end position="335"/>
    </location>
</feature>